<dbReference type="InterPro" id="IPR016166">
    <property type="entry name" value="FAD-bd_PCMH"/>
</dbReference>
<keyword evidence="2" id="KW-0285">Flavoprotein</keyword>
<dbReference type="Proteomes" id="UP001444661">
    <property type="component" value="Unassembled WGS sequence"/>
</dbReference>
<keyword evidence="3" id="KW-0274">FAD</keyword>
<accession>A0ABR1TG36</accession>
<evidence type="ECO:0000256" key="1">
    <source>
        <dbReference type="ARBA" id="ARBA00005466"/>
    </source>
</evidence>
<dbReference type="SUPFAM" id="SSF56176">
    <property type="entry name" value="FAD-binding/transporter-associated domain-like"/>
    <property type="match status" value="1"/>
</dbReference>
<dbReference type="Pfam" id="PF01565">
    <property type="entry name" value="FAD_binding_4"/>
    <property type="match status" value="1"/>
</dbReference>
<dbReference type="EMBL" id="JAQQWK010000003">
    <property type="protein sequence ID" value="KAK8045598.1"/>
    <property type="molecule type" value="Genomic_DNA"/>
</dbReference>
<dbReference type="InterPro" id="IPR050416">
    <property type="entry name" value="FAD-linked_Oxidoreductase"/>
</dbReference>
<dbReference type="Gene3D" id="3.30.465.10">
    <property type="match status" value="1"/>
</dbReference>
<evidence type="ECO:0000256" key="4">
    <source>
        <dbReference type="ARBA" id="ARBA00023002"/>
    </source>
</evidence>
<sequence>MDILSMNPGFIPRTQPLVPAARRTRSETTWQDPACIFVPRTVDELQGAVTILVEEDARFGVRSGGYSPNPGAAVVDGSVLIDLSRFTQIEYNAEHEKVVIGTGLRWRNVYDYLDPYGVTVVGGKHLDVGVGGLILGFWGGTRLIAWDRLDDVLDAMLEYETSTSTSHSPEVKRDESASINIDIAATNETITLTLLYLKPVEGEKTPPALSVFDRFEGSTIMDTTGIKTLTELMSEFPAPPIPRSCELILLHPISPDLVKSGQRSCGGVGNALGLEASWFRIDLRWWHAADDEAMRAAGVALYAKIEAAAKEEGSHLPYIFMNDANEGQPVIASYGEDNVQRMGEVREHYDPHRVFDKLLAGAFKLP</sequence>
<reference evidence="6 7" key="1">
    <citation type="submission" date="2023-01" db="EMBL/GenBank/DDBJ databases">
        <title>Analysis of 21 Apiospora genomes using comparative genomics revels a genus with tremendous synthesis potential of carbohydrate active enzymes and secondary metabolites.</title>
        <authorList>
            <person name="Sorensen T."/>
        </authorList>
    </citation>
    <scope>NUCLEOTIDE SEQUENCE [LARGE SCALE GENOMIC DNA]</scope>
    <source>
        <strain evidence="6 7">CBS 33761</strain>
    </source>
</reference>
<comment type="caution">
    <text evidence="6">The sequence shown here is derived from an EMBL/GenBank/DDBJ whole genome shotgun (WGS) entry which is preliminary data.</text>
</comment>
<organism evidence="6 7">
    <name type="scientific">Apiospora rasikravindrae</name>
    <dbReference type="NCBI Taxonomy" id="990691"/>
    <lineage>
        <taxon>Eukaryota</taxon>
        <taxon>Fungi</taxon>
        <taxon>Dikarya</taxon>
        <taxon>Ascomycota</taxon>
        <taxon>Pezizomycotina</taxon>
        <taxon>Sordariomycetes</taxon>
        <taxon>Xylariomycetidae</taxon>
        <taxon>Amphisphaeriales</taxon>
        <taxon>Apiosporaceae</taxon>
        <taxon>Apiospora</taxon>
    </lineage>
</organism>
<comment type="similarity">
    <text evidence="1">Belongs to the oxygen-dependent FAD-linked oxidoreductase family.</text>
</comment>
<evidence type="ECO:0000259" key="5">
    <source>
        <dbReference type="PROSITE" id="PS51387"/>
    </source>
</evidence>
<dbReference type="PANTHER" id="PTHR42973">
    <property type="entry name" value="BINDING OXIDOREDUCTASE, PUTATIVE (AFU_ORTHOLOGUE AFUA_1G17690)-RELATED"/>
    <property type="match status" value="1"/>
</dbReference>
<gene>
    <name evidence="6" type="ORF">PG993_005622</name>
</gene>
<evidence type="ECO:0000313" key="6">
    <source>
        <dbReference type="EMBL" id="KAK8045598.1"/>
    </source>
</evidence>
<protein>
    <submittedName>
        <fullName evidence="6">Bifunctional solanapyrone synthase</fullName>
    </submittedName>
</protein>
<proteinExistence type="inferred from homology"/>
<dbReference type="PANTHER" id="PTHR42973:SF53">
    <property type="entry name" value="FAD-BINDING PCMH-TYPE DOMAIN-CONTAINING PROTEIN-RELATED"/>
    <property type="match status" value="1"/>
</dbReference>
<dbReference type="InterPro" id="IPR016169">
    <property type="entry name" value="FAD-bd_PCMH_sub2"/>
</dbReference>
<dbReference type="InterPro" id="IPR036318">
    <property type="entry name" value="FAD-bd_PCMH-like_sf"/>
</dbReference>
<name>A0ABR1TG36_9PEZI</name>
<dbReference type="PROSITE" id="PS51387">
    <property type="entry name" value="FAD_PCMH"/>
    <property type="match status" value="1"/>
</dbReference>
<keyword evidence="4" id="KW-0560">Oxidoreductase</keyword>
<evidence type="ECO:0000256" key="2">
    <source>
        <dbReference type="ARBA" id="ARBA00022630"/>
    </source>
</evidence>
<evidence type="ECO:0000256" key="3">
    <source>
        <dbReference type="ARBA" id="ARBA00022827"/>
    </source>
</evidence>
<feature type="domain" description="FAD-binding PCMH-type" evidence="5">
    <location>
        <begin position="29"/>
        <end position="200"/>
    </location>
</feature>
<evidence type="ECO:0000313" key="7">
    <source>
        <dbReference type="Proteomes" id="UP001444661"/>
    </source>
</evidence>
<keyword evidence="7" id="KW-1185">Reference proteome</keyword>
<dbReference type="InterPro" id="IPR006094">
    <property type="entry name" value="Oxid_FAD_bind_N"/>
</dbReference>